<proteinExistence type="predicted"/>
<comment type="caution">
    <text evidence="1">The sequence shown here is derived from an EMBL/GenBank/DDBJ whole genome shotgun (WGS) entry which is preliminary data.</text>
</comment>
<name>A0ACB8Q7V6_9AGAM</name>
<organism evidence="1 2">
    <name type="scientific">Vararia minispora EC-137</name>
    <dbReference type="NCBI Taxonomy" id="1314806"/>
    <lineage>
        <taxon>Eukaryota</taxon>
        <taxon>Fungi</taxon>
        <taxon>Dikarya</taxon>
        <taxon>Basidiomycota</taxon>
        <taxon>Agaricomycotina</taxon>
        <taxon>Agaricomycetes</taxon>
        <taxon>Russulales</taxon>
        <taxon>Lachnocladiaceae</taxon>
        <taxon>Vararia</taxon>
    </lineage>
</organism>
<reference evidence="1" key="2">
    <citation type="journal article" date="2022" name="New Phytol.">
        <title>Evolutionary transition to the ectomycorrhizal habit in the genomes of a hyperdiverse lineage of mushroom-forming fungi.</title>
        <authorList>
            <person name="Looney B."/>
            <person name="Miyauchi S."/>
            <person name="Morin E."/>
            <person name="Drula E."/>
            <person name="Courty P.E."/>
            <person name="Kohler A."/>
            <person name="Kuo A."/>
            <person name="LaButti K."/>
            <person name="Pangilinan J."/>
            <person name="Lipzen A."/>
            <person name="Riley R."/>
            <person name="Andreopoulos W."/>
            <person name="He G."/>
            <person name="Johnson J."/>
            <person name="Nolan M."/>
            <person name="Tritt A."/>
            <person name="Barry K.W."/>
            <person name="Grigoriev I.V."/>
            <person name="Nagy L.G."/>
            <person name="Hibbett D."/>
            <person name="Henrissat B."/>
            <person name="Matheny P.B."/>
            <person name="Labbe J."/>
            <person name="Martin F.M."/>
        </authorList>
    </citation>
    <scope>NUCLEOTIDE SEQUENCE</scope>
    <source>
        <strain evidence="1">EC-137</strain>
    </source>
</reference>
<gene>
    <name evidence="1" type="ORF">K488DRAFT_90367</name>
</gene>
<reference evidence="1" key="1">
    <citation type="submission" date="2021-02" db="EMBL/GenBank/DDBJ databases">
        <authorList>
            <consortium name="DOE Joint Genome Institute"/>
            <person name="Ahrendt S."/>
            <person name="Looney B.P."/>
            <person name="Miyauchi S."/>
            <person name="Morin E."/>
            <person name="Drula E."/>
            <person name="Courty P.E."/>
            <person name="Chicoki N."/>
            <person name="Fauchery L."/>
            <person name="Kohler A."/>
            <person name="Kuo A."/>
            <person name="Labutti K."/>
            <person name="Pangilinan J."/>
            <person name="Lipzen A."/>
            <person name="Riley R."/>
            <person name="Andreopoulos W."/>
            <person name="He G."/>
            <person name="Johnson J."/>
            <person name="Barry K.W."/>
            <person name="Grigoriev I.V."/>
            <person name="Nagy L."/>
            <person name="Hibbett D."/>
            <person name="Henrissat B."/>
            <person name="Matheny P.B."/>
            <person name="Labbe J."/>
            <person name="Martin F."/>
        </authorList>
    </citation>
    <scope>NUCLEOTIDE SEQUENCE</scope>
    <source>
        <strain evidence="1">EC-137</strain>
    </source>
</reference>
<dbReference type="EMBL" id="MU273826">
    <property type="protein sequence ID" value="KAI0027874.1"/>
    <property type="molecule type" value="Genomic_DNA"/>
</dbReference>
<accession>A0ACB8Q7V6</accession>
<evidence type="ECO:0000313" key="1">
    <source>
        <dbReference type="EMBL" id="KAI0027874.1"/>
    </source>
</evidence>
<keyword evidence="2" id="KW-1185">Reference proteome</keyword>
<dbReference type="Proteomes" id="UP000814128">
    <property type="component" value="Unassembled WGS sequence"/>
</dbReference>
<protein>
    <submittedName>
        <fullName evidence="1">Uncharacterized protein</fullName>
    </submittedName>
</protein>
<sequence>MSSTDSVYAPSLANPDNPAHADPPSPSPPPPYIPLMSYSPGKFLVQSRQLPCSSNATVPYLTLPSPAPPAHTRPPRRLYIYQPGPLPREKPGPRARWAARARHPNGLPSRTLHFFCAPIQHVNDTVTWRLKCRPPTPAPLHQSIPILFVTQTQPTYITLSDMRVVDPMTVSVRITVDNPRDDGDPELRRPMSGDRLLLPNETVHRPWHVSARQLLLWFSSSYPYSLFSLPPTRPLPALSCPAVAEAPYDTSAIHLPHSSNILESYDEHELEYDFLTHGNKDRPGNIYVFHEPPLYDPPIYPSLTSTSTV</sequence>
<evidence type="ECO:0000313" key="2">
    <source>
        <dbReference type="Proteomes" id="UP000814128"/>
    </source>
</evidence>